<dbReference type="OrthoDB" id="205623at2759"/>
<dbReference type="Pfam" id="PF00685">
    <property type="entry name" value="Sulfotransfer_1"/>
    <property type="match status" value="1"/>
</dbReference>
<dbReference type="PANTHER" id="PTHR11783">
    <property type="entry name" value="SULFOTRANSFERASE SULT"/>
    <property type="match status" value="1"/>
</dbReference>
<gene>
    <name evidence="7" type="primary">LOC103719799</name>
</gene>
<dbReference type="Gene3D" id="3.40.50.300">
    <property type="entry name" value="P-loop containing nucleotide triphosphate hydrolases"/>
    <property type="match status" value="1"/>
</dbReference>
<dbReference type="SUPFAM" id="SSF52540">
    <property type="entry name" value="P-loop containing nucleoside triphosphate hydrolases"/>
    <property type="match status" value="1"/>
</dbReference>
<evidence type="ECO:0000256" key="4">
    <source>
        <dbReference type="SAM" id="MobiDB-lite"/>
    </source>
</evidence>
<evidence type="ECO:0000313" key="6">
    <source>
        <dbReference type="Proteomes" id="UP000228380"/>
    </source>
</evidence>
<proteinExistence type="inferred from homology"/>
<comment type="similarity">
    <text evidence="1 3">Belongs to the sulfotransferase 1 family.</text>
</comment>
<protein>
    <recommendedName>
        <fullName evidence="3">Sulfotransferase</fullName>
        <ecNumber evidence="3">2.8.2.-</ecNumber>
    </recommendedName>
</protein>
<feature type="region of interest" description="Disordered" evidence="4">
    <location>
        <begin position="1"/>
        <end position="25"/>
    </location>
</feature>
<evidence type="ECO:0000256" key="1">
    <source>
        <dbReference type="ARBA" id="ARBA00005771"/>
    </source>
</evidence>
<evidence type="ECO:0000313" key="7">
    <source>
        <dbReference type="RefSeq" id="XP_008807420.2"/>
    </source>
</evidence>
<dbReference type="KEGG" id="pda:103719799"/>
<reference evidence="7" key="2">
    <citation type="submission" date="2025-08" db="UniProtKB">
        <authorList>
            <consortium name="RefSeq"/>
        </authorList>
    </citation>
    <scope>IDENTIFICATION</scope>
    <source>
        <tissue evidence="7">Young leaves</tissue>
    </source>
</reference>
<organism evidence="6 7">
    <name type="scientific">Phoenix dactylifera</name>
    <name type="common">Date palm</name>
    <dbReference type="NCBI Taxonomy" id="42345"/>
    <lineage>
        <taxon>Eukaryota</taxon>
        <taxon>Viridiplantae</taxon>
        <taxon>Streptophyta</taxon>
        <taxon>Embryophyta</taxon>
        <taxon>Tracheophyta</taxon>
        <taxon>Spermatophyta</taxon>
        <taxon>Magnoliopsida</taxon>
        <taxon>Liliopsida</taxon>
        <taxon>Arecaceae</taxon>
        <taxon>Coryphoideae</taxon>
        <taxon>Phoeniceae</taxon>
        <taxon>Phoenix</taxon>
    </lineage>
</organism>
<keyword evidence="2 3" id="KW-0808">Transferase</keyword>
<dbReference type="Proteomes" id="UP000228380">
    <property type="component" value="Chromosome 15"/>
</dbReference>
<dbReference type="GeneID" id="103719799"/>
<name>A0A8B7CVR6_PHODC</name>
<evidence type="ECO:0000256" key="2">
    <source>
        <dbReference type="ARBA" id="ARBA00022679"/>
    </source>
</evidence>
<dbReference type="EC" id="2.8.2.-" evidence="3"/>
<dbReference type="AlphaFoldDB" id="A0A8B7CVR6"/>
<dbReference type="RefSeq" id="XP_008807420.2">
    <property type="nucleotide sequence ID" value="XM_008809198.3"/>
</dbReference>
<reference evidence="6" key="1">
    <citation type="journal article" date="2019" name="Nat. Commun.">
        <title>Genome-wide association mapping of date palm fruit traits.</title>
        <authorList>
            <person name="Hazzouri K.M."/>
            <person name="Gros-Balthazard M."/>
            <person name="Flowers J.M."/>
            <person name="Copetti D."/>
            <person name="Lemansour A."/>
            <person name="Lebrun M."/>
            <person name="Masmoudi K."/>
            <person name="Ferrand S."/>
            <person name="Dhar M.I."/>
            <person name="Fresquez Z.A."/>
            <person name="Rosas U."/>
            <person name="Zhang J."/>
            <person name="Talag J."/>
            <person name="Lee S."/>
            <person name="Kudrna D."/>
            <person name="Powell R.F."/>
            <person name="Leitch I.J."/>
            <person name="Krueger R.R."/>
            <person name="Wing R.A."/>
            <person name="Amiri K.M.A."/>
            <person name="Purugganan M.D."/>
        </authorList>
    </citation>
    <scope>NUCLEOTIDE SEQUENCE [LARGE SCALE GENOMIC DNA]</scope>
    <source>
        <strain evidence="6">cv. Khalas</strain>
    </source>
</reference>
<feature type="domain" description="Sulfotransferase" evidence="5">
    <location>
        <begin position="81"/>
        <end position="336"/>
    </location>
</feature>
<dbReference type="InterPro" id="IPR027417">
    <property type="entry name" value="P-loop_NTPase"/>
</dbReference>
<keyword evidence="6" id="KW-1185">Reference proteome</keyword>
<dbReference type="GO" id="GO:0008146">
    <property type="term" value="F:sulfotransferase activity"/>
    <property type="evidence" value="ECO:0007669"/>
    <property type="project" value="InterPro"/>
</dbReference>
<evidence type="ECO:0000259" key="5">
    <source>
        <dbReference type="Pfam" id="PF00685"/>
    </source>
</evidence>
<sequence length="356" mass="40840">MATFPSLSHDGSLPPKVQEDKREADPTLAQGISEYSDLISTLPLDKGWEPYLLRKYQGFWIAEYILPGIIALQQHFKACHSDLFLMSYPKSGTTWLKALAFATINRNRYQFADHPLLSHNPHDCIPLIDIDFASKIKDTPSPRILQSHAPYSLLPDSIKASDCRIIYVFRDAKDVFVSDWFFFNRLRRSNGLEPIPFGKAFELFCEGVCSYGPIWDHVLEYWEESLRRPEKVLFLNYEEMLADPAGNVKRLAKFMGCPFSTDEEKEGVVEEIVRLCSFEKLKNLEVNKRSKFVLPNVKFDNESYFRKGEVGDWRNHMSLEMALRLDGIIQEKLRGTSLTFGGVGDSDSSHHQQLSS</sequence>
<accession>A0A8B7CVR6</accession>
<evidence type="ECO:0000256" key="3">
    <source>
        <dbReference type="RuleBase" id="RU361155"/>
    </source>
</evidence>
<dbReference type="InterPro" id="IPR000863">
    <property type="entry name" value="Sulfotransferase_dom"/>
</dbReference>